<organism evidence="3 4">
    <name type="scientific">Neolewinella litorea</name>
    <dbReference type="NCBI Taxonomy" id="2562452"/>
    <lineage>
        <taxon>Bacteria</taxon>
        <taxon>Pseudomonadati</taxon>
        <taxon>Bacteroidota</taxon>
        <taxon>Saprospiria</taxon>
        <taxon>Saprospirales</taxon>
        <taxon>Lewinellaceae</taxon>
        <taxon>Neolewinella</taxon>
    </lineage>
</organism>
<dbReference type="SUPFAM" id="SSF53756">
    <property type="entry name" value="UDP-Glycosyltransferase/glycogen phosphorylase"/>
    <property type="match status" value="1"/>
</dbReference>
<protein>
    <submittedName>
        <fullName evidence="3">Glycosyltransferase</fullName>
    </submittedName>
</protein>
<evidence type="ECO:0000259" key="2">
    <source>
        <dbReference type="Pfam" id="PF13439"/>
    </source>
</evidence>
<dbReference type="EMBL" id="SRSF01000001">
    <property type="protein sequence ID" value="THH41732.1"/>
    <property type="molecule type" value="Genomic_DNA"/>
</dbReference>
<accession>A0A4S4NPA7</accession>
<dbReference type="AlphaFoldDB" id="A0A4S4NPA7"/>
<comment type="caution">
    <text evidence="3">The sequence shown here is derived from an EMBL/GenBank/DDBJ whole genome shotgun (WGS) entry which is preliminary data.</text>
</comment>
<reference evidence="3 4" key="1">
    <citation type="submission" date="2019-04" db="EMBL/GenBank/DDBJ databases">
        <title>Lewinella litorea sp. nov., isolated from a marine sand.</title>
        <authorList>
            <person name="Yoon J.-H."/>
        </authorList>
    </citation>
    <scope>NUCLEOTIDE SEQUENCE [LARGE SCALE GENOMIC DNA]</scope>
    <source>
        <strain evidence="3 4">HSMS-39</strain>
    </source>
</reference>
<evidence type="ECO:0000259" key="1">
    <source>
        <dbReference type="Pfam" id="PF00534"/>
    </source>
</evidence>
<dbReference type="InterPro" id="IPR028098">
    <property type="entry name" value="Glyco_trans_4-like_N"/>
</dbReference>
<dbReference type="GO" id="GO:0016757">
    <property type="term" value="F:glycosyltransferase activity"/>
    <property type="evidence" value="ECO:0007669"/>
    <property type="project" value="InterPro"/>
</dbReference>
<feature type="domain" description="Glycosyltransferase subfamily 4-like N-terminal" evidence="2">
    <location>
        <begin position="28"/>
        <end position="185"/>
    </location>
</feature>
<dbReference type="Gene3D" id="3.40.50.2000">
    <property type="entry name" value="Glycogen Phosphorylase B"/>
    <property type="match status" value="2"/>
</dbReference>
<dbReference type="Pfam" id="PF13439">
    <property type="entry name" value="Glyco_transf_4"/>
    <property type="match status" value="1"/>
</dbReference>
<proteinExistence type="predicted"/>
<dbReference type="PANTHER" id="PTHR12526">
    <property type="entry name" value="GLYCOSYLTRANSFERASE"/>
    <property type="match status" value="1"/>
</dbReference>
<dbReference type="OrthoDB" id="9771846at2"/>
<feature type="domain" description="Glycosyl transferase family 1" evidence="1">
    <location>
        <begin position="227"/>
        <end position="423"/>
    </location>
</feature>
<dbReference type="InterPro" id="IPR001296">
    <property type="entry name" value="Glyco_trans_1"/>
</dbReference>
<evidence type="ECO:0000313" key="4">
    <source>
        <dbReference type="Proteomes" id="UP000308528"/>
    </source>
</evidence>
<sequence length="438" mass="50628">MIGIDSLTPLPLEKLKIICFGPGPKFKGGISNYNTSLAKALDRRGDCEVHIVSWTQQYPAIIPREFVDKTSKVDLLEGTDVKVHYLTNYNNPLSWLETYRKIRDLQPDKVIFQWAIAIQGLPMGFIARKLRQHREIEVIFDLHFVIQKENSKLDRRFTRYGISPANTFIAHAYKTVDELRELLPTRQLEVTESGARTRVPGTTPVIKLYHPIYDLFAPRADFDARAFRQQHGLREHVFLFFGFIRKYKGLHNVIRAFAELARRRDDVSLIICGESFWDTLQTDKLSTKLKNATFGMAKKLFLKKADDERDYRPLELIEELQLQEKVLVKNEFVANEEVHKYFQASDAVVLFYSYATPSGVESISYNFQLPAVATRVGHFPETIRDGYNGYLAEPDNIADMARQLERMIEQPIPRENIKETTREMSWDNYATAILADEA</sequence>
<dbReference type="Pfam" id="PF00534">
    <property type="entry name" value="Glycos_transf_1"/>
    <property type="match status" value="1"/>
</dbReference>
<name>A0A4S4NPA7_9BACT</name>
<dbReference type="Proteomes" id="UP000308528">
    <property type="component" value="Unassembled WGS sequence"/>
</dbReference>
<keyword evidence="4" id="KW-1185">Reference proteome</keyword>
<evidence type="ECO:0000313" key="3">
    <source>
        <dbReference type="EMBL" id="THH41732.1"/>
    </source>
</evidence>
<keyword evidence="3" id="KW-0808">Transferase</keyword>
<gene>
    <name evidence="3" type="ORF">E4021_03820</name>
</gene>